<name>A0A150I3X7_9GAMM</name>
<dbReference type="PATRIC" id="fig|52133.18.peg.144"/>
<dbReference type="Proteomes" id="UP000075680">
    <property type="component" value="Unassembled WGS sequence"/>
</dbReference>
<dbReference type="InterPro" id="IPR058630">
    <property type="entry name" value="T4_Y16D"/>
</dbReference>
<dbReference type="EMBL" id="JRUE01000022">
    <property type="protein sequence ID" value="KXZ74204.1"/>
    <property type="molecule type" value="Genomic_DNA"/>
</dbReference>
<reference evidence="1 2" key="1">
    <citation type="journal article" date="2016" name="Sci. Rep.">
        <title>Genomic and phenotypic characterization of the species Acinetobacter venetianus.</title>
        <authorList>
            <person name="Fondi M."/>
            <person name="Maida I."/>
            <person name="Perrin E."/>
            <person name="Orlandini V."/>
            <person name="La Torre L."/>
            <person name="Bosi E."/>
            <person name="Negroni A."/>
            <person name="Zanaroli G."/>
            <person name="Fava F."/>
            <person name="Decorosi F."/>
            <person name="Giovannetti L."/>
            <person name="Viti C."/>
            <person name="Vaneechoutte M."/>
            <person name="Dijkshoorn L."/>
            <person name="Fani R."/>
        </authorList>
    </citation>
    <scope>NUCLEOTIDE SEQUENCE [LARGE SCALE GENOMIC DNA]</scope>
    <source>
        <strain evidence="1 2">LUH5627</strain>
    </source>
</reference>
<organism evidence="1 2">
    <name type="scientific">Acinetobacter venetianus</name>
    <dbReference type="NCBI Taxonomy" id="52133"/>
    <lineage>
        <taxon>Bacteria</taxon>
        <taxon>Pseudomonadati</taxon>
        <taxon>Pseudomonadota</taxon>
        <taxon>Gammaproteobacteria</taxon>
        <taxon>Moraxellales</taxon>
        <taxon>Moraxellaceae</taxon>
        <taxon>Acinetobacter</taxon>
    </lineage>
</organism>
<dbReference type="RefSeq" id="WP_061517843.1">
    <property type="nucleotide sequence ID" value="NZ_JRUE01000022.1"/>
</dbReference>
<gene>
    <name evidence="1" type="ORF">AVENLUH5627_00139</name>
</gene>
<evidence type="ECO:0000313" key="1">
    <source>
        <dbReference type="EMBL" id="KXZ74204.1"/>
    </source>
</evidence>
<sequence>MIIGVAVKAGDLMVALPKPNRHADCTNIILSLGLVPDIQNQWGKSAHQGFYCENGKFYTRPQAALHAIECGQQEWTENDLELIALGEKKFSRMGLCSEDLW</sequence>
<proteinExistence type="predicted"/>
<comment type="caution">
    <text evidence="1">The sequence shown here is derived from an EMBL/GenBank/DDBJ whole genome shotgun (WGS) entry which is preliminary data.</text>
</comment>
<dbReference type="AlphaFoldDB" id="A0A150I3X7"/>
<accession>A0A150I3X7</accession>
<protein>
    <submittedName>
        <fullName evidence="1">Uncharacterized protein</fullName>
    </submittedName>
</protein>
<dbReference type="Pfam" id="PF26092">
    <property type="entry name" value="T4_Y16D"/>
    <property type="match status" value="1"/>
</dbReference>
<evidence type="ECO:0000313" key="2">
    <source>
        <dbReference type="Proteomes" id="UP000075680"/>
    </source>
</evidence>